<keyword evidence="2" id="KW-1185">Reference proteome</keyword>
<proteinExistence type="predicted"/>
<dbReference type="Proteomes" id="UP001432251">
    <property type="component" value="Chromosome"/>
</dbReference>
<evidence type="ECO:0000313" key="2">
    <source>
        <dbReference type="Proteomes" id="UP001432251"/>
    </source>
</evidence>
<name>A0ACD5AIG6_9ACTN</name>
<protein>
    <submittedName>
        <fullName evidence="1">WXG100 family type VII secretion target</fullName>
    </submittedName>
</protein>
<organism evidence="1 2">
    <name type="scientific">Streptomyces citrinus</name>
    <dbReference type="NCBI Taxonomy" id="3118173"/>
    <lineage>
        <taxon>Bacteria</taxon>
        <taxon>Bacillati</taxon>
        <taxon>Actinomycetota</taxon>
        <taxon>Actinomycetes</taxon>
        <taxon>Kitasatosporales</taxon>
        <taxon>Streptomycetaceae</taxon>
        <taxon>Streptomyces</taxon>
    </lineage>
</organism>
<accession>A0ACD5AIG6</accession>
<sequence length="111" mass="12270">MAGEQRLEDAAVVALQKQMLEKYEGIGKRAHHLQGVIDSLEGQWQGIGRSAFDKKQIEINQSLKAIGKILADVIDAMTQTRNLKDTKEDEVRAAMNKINLNDGAQSSLSSY</sequence>
<gene>
    <name evidence="1" type="ORF">V2W30_29305</name>
</gene>
<reference evidence="1" key="1">
    <citation type="journal article" date="2025" name="Int. J. Syst. Evol. Microbiol.">
        <title>Streptomyces citrinus sp. nov., with yellow diffusible pigment.</title>
        <authorList>
            <person name="He Y."/>
            <person name="Yang E."/>
            <person name="Xu J."/>
            <person name="Sun Y."/>
            <person name="Sun L."/>
        </authorList>
    </citation>
    <scope>NUCLEOTIDE SEQUENCE</scope>
    <source>
        <strain evidence="1">Q6</strain>
    </source>
</reference>
<evidence type="ECO:0000313" key="1">
    <source>
        <dbReference type="EMBL" id="WWQ67026.1"/>
    </source>
</evidence>
<dbReference type="EMBL" id="CP146022">
    <property type="protein sequence ID" value="WWQ67026.1"/>
    <property type="molecule type" value="Genomic_DNA"/>
</dbReference>